<evidence type="ECO:0000256" key="3">
    <source>
        <dbReference type="ARBA" id="ARBA00022544"/>
    </source>
</evidence>
<evidence type="ECO:0000259" key="9">
    <source>
        <dbReference type="Pfam" id="PF05504"/>
    </source>
</evidence>
<keyword evidence="5" id="KW-0472">Membrane</keyword>
<dbReference type="PROSITE" id="PS51257">
    <property type="entry name" value="PROKAR_LIPOPROTEIN"/>
    <property type="match status" value="1"/>
</dbReference>
<feature type="region of interest" description="Disordered" evidence="8">
    <location>
        <begin position="75"/>
        <end position="96"/>
    </location>
</feature>
<dbReference type="AlphaFoldDB" id="A0A268EW74"/>
<dbReference type="NCBIfam" id="TIGR02887">
    <property type="entry name" value="spore_ger_x_C"/>
    <property type="match status" value="1"/>
</dbReference>
<protein>
    <submittedName>
        <fullName evidence="11">Spore gernimation protein GerC</fullName>
    </submittedName>
</protein>
<reference evidence="11 12" key="1">
    <citation type="submission" date="2017-07" db="EMBL/GenBank/DDBJ databases">
        <title>Isolation and whole genome analysis of endospore-forming bacteria from heroin.</title>
        <authorList>
            <person name="Kalinowski J."/>
            <person name="Ahrens B."/>
            <person name="Al-Dilaimi A."/>
            <person name="Winkler A."/>
            <person name="Wibberg D."/>
            <person name="Schleenbecker U."/>
            <person name="Ruckert C."/>
            <person name="Wolfel R."/>
            <person name="Grass G."/>
        </authorList>
    </citation>
    <scope>NUCLEOTIDE SEQUENCE [LARGE SCALE GENOMIC DNA]</scope>
    <source>
        <strain evidence="11 12">7537-G1</strain>
    </source>
</reference>
<accession>A0A268EW74</accession>
<dbReference type="EMBL" id="NPBY01000030">
    <property type="protein sequence ID" value="PAD77380.1"/>
    <property type="molecule type" value="Genomic_DNA"/>
</dbReference>
<dbReference type="RefSeq" id="WP_095265080.1">
    <property type="nucleotide sequence ID" value="NZ_NPBY01000030.1"/>
</dbReference>
<comment type="subcellular location">
    <subcellularLocation>
        <location evidence="1">Membrane</location>
        <topology evidence="1">Lipid-anchor</topology>
    </subcellularLocation>
</comment>
<evidence type="ECO:0000256" key="1">
    <source>
        <dbReference type="ARBA" id="ARBA00004635"/>
    </source>
</evidence>
<dbReference type="GO" id="GO:0016020">
    <property type="term" value="C:membrane"/>
    <property type="evidence" value="ECO:0007669"/>
    <property type="project" value="UniProtKB-SubCell"/>
</dbReference>
<dbReference type="Pfam" id="PF25198">
    <property type="entry name" value="Spore_GerAC_N"/>
    <property type="match status" value="1"/>
</dbReference>
<name>A0A268EW74_9BACL</name>
<evidence type="ECO:0000256" key="2">
    <source>
        <dbReference type="ARBA" id="ARBA00007886"/>
    </source>
</evidence>
<keyword evidence="7" id="KW-0449">Lipoprotein</keyword>
<proteinExistence type="inferred from homology"/>
<dbReference type="PANTHER" id="PTHR35789">
    <property type="entry name" value="SPORE GERMINATION PROTEIN B3"/>
    <property type="match status" value="1"/>
</dbReference>
<feature type="domain" description="Spore germination protein N-terminal" evidence="10">
    <location>
        <begin position="26"/>
        <end position="219"/>
    </location>
</feature>
<comment type="caution">
    <text evidence="11">The sequence shown here is derived from an EMBL/GenBank/DDBJ whole genome shotgun (WGS) entry which is preliminary data.</text>
</comment>
<evidence type="ECO:0000256" key="5">
    <source>
        <dbReference type="ARBA" id="ARBA00023136"/>
    </source>
</evidence>
<dbReference type="Gene3D" id="3.30.300.210">
    <property type="entry name" value="Nutrient germinant receptor protein C, domain 3"/>
    <property type="match status" value="1"/>
</dbReference>
<dbReference type="Pfam" id="PF05504">
    <property type="entry name" value="Spore_GerAC"/>
    <property type="match status" value="1"/>
</dbReference>
<evidence type="ECO:0000256" key="7">
    <source>
        <dbReference type="ARBA" id="ARBA00023288"/>
    </source>
</evidence>
<dbReference type="GO" id="GO:0009847">
    <property type="term" value="P:spore germination"/>
    <property type="evidence" value="ECO:0007669"/>
    <property type="project" value="InterPro"/>
</dbReference>
<dbReference type="InterPro" id="IPR046953">
    <property type="entry name" value="Spore_GerAC-like_C"/>
</dbReference>
<keyword evidence="3" id="KW-0309">Germination</keyword>
<feature type="domain" description="Spore germination GerAC-like C-terminal" evidence="9">
    <location>
        <begin position="230"/>
        <end position="398"/>
    </location>
</feature>
<evidence type="ECO:0000256" key="6">
    <source>
        <dbReference type="ARBA" id="ARBA00023139"/>
    </source>
</evidence>
<dbReference type="InterPro" id="IPR057336">
    <property type="entry name" value="GerAC_N"/>
</dbReference>
<comment type="similarity">
    <text evidence="2">Belongs to the GerABKC lipoprotein family.</text>
</comment>
<evidence type="ECO:0000313" key="11">
    <source>
        <dbReference type="EMBL" id="PAD77380.1"/>
    </source>
</evidence>
<keyword evidence="6" id="KW-0564">Palmitate</keyword>
<organism evidence="11 12">
    <name type="scientific">Paenibacillus campinasensis</name>
    <dbReference type="NCBI Taxonomy" id="66347"/>
    <lineage>
        <taxon>Bacteria</taxon>
        <taxon>Bacillati</taxon>
        <taxon>Bacillota</taxon>
        <taxon>Bacilli</taxon>
        <taxon>Bacillales</taxon>
        <taxon>Paenibacillaceae</taxon>
        <taxon>Paenibacillus</taxon>
    </lineage>
</organism>
<dbReference type="InterPro" id="IPR038501">
    <property type="entry name" value="Spore_GerAC_C_sf"/>
</dbReference>
<gene>
    <name evidence="11" type="ORF">CHH67_10290</name>
</gene>
<dbReference type="OrthoDB" id="2569624at2"/>
<sequence length="402" mass="44807">MSRTMRIGLMLTFIVLQVITTGCWGHREIEDQSVYIGLGLDVGSPSKFEQEANEQGGHYPKMNTVTVTVQIAPAGSSQKQGGQGSPSSGSQGGSYQNQQLTGDSILQVFRQFALRNEPPLVGLHLKVVVVSSELAKQYGMGQIFDFIFRDNDIRESCLVMISHGKASEVLNSQHPGEIPAFRLRDAHRNRYRNQKILPPVTLVMLENNVRSKSSFMLQNIVSAEGEQYLSGAAIIKGETNKWVGELSEAEVEGLSWITEKKLGGVVKTYTIDGRAITYEIKNASAKVVPIVSGDDISFQIKISSEGRLIEDWSQPDITPQQTTVLQKLEEKFEEQARKQLGQALYKLQNVYHTDAAGFGEQIRISHPKVWKKVKDNWDDIFSHVPISYDIKMTIIDYGSSKE</sequence>
<evidence type="ECO:0000256" key="8">
    <source>
        <dbReference type="SAM" id="MobiDB-lite"/>
    </source>
</evidence>
<evidence type="ECO:0000313" key="12">
    <source>
        <dbReference type="Proteomes" id="UP000215596"/>
    </source>
</evidence>
<keyword evidence="4" id="KW-0732">Signal</keyword>
<dbReference type="PANTHER" id="PTHR35789:SF1">
    <property type="entry name" value="SPORE GERMINATION PROTEIN B3"/>
    <property type="match status" value="1"/>
</dbReference>
<dbReference type="InterPro" id="IPR008844">
    <property type="entry name" value="Spore_GerAC-like"/>
</dbReference>
<evidence type="ECO:0000259" key="10">
    <source>
        <dbReference type="Pfam" id="PF25198"/>
    </source>
</evidence>
<evidence type="ECO:0000256" key="4">
    <source>
        <dbReference type="ARBA" id="ARBA00022729"/>
    </source>
</evidence>
<dbReference type="Proteomes" id="UP000215596">
    <property type="component" value="Unassembled WGS sequence"/>
</dbReference>